<protein>
    <submittedName>
        <fullName evidence="4">IS5 family transposase</fullName>
    </submittedName>
</protein>
<dbReference type="InterPro" id="IPR025161">
    <property type="entry name" value="IS402-like_dom"/>
</dbReference>
<feature type="domain" description="Insertion element IS402-like" evidence="3">
    <location>
        <begin position="49"/>
        <end position="125"/>
    </location>
</feature>
<dbReference type="RefSeq" id="WP_355404187.1">
    <property type="nucleotide sequence ID" value="NZ_JBEXPZ010000083.1"/>
</dbReference>
<evidence type="ECO:0000259" key="3">
    <source>
        <dbReference type="Pfam" id="PF13340"/>
    </source>
</evidence>
<evidence type="ECO:0000256" key="1">
    <source>
        <dbReference type="SAM" id="MobiDB-lite"/>
    </source>
</evidence>
<dbReference type="PANTHER" id="PTHR30007:SF0">
    <property type="entry name" value="TRANSPOSASE"/>
    <property type="match status" value="1"/>
</dbReference>
<keyword evidence="5" id="KW-1185">Reference proteome</keyword>
<dbReference type="PANTHER" id="PTHR30007">
    <property type="entry name" value="PHP DOMAIN PROTEIN"/>
    <property type="match status" value="1"/>
</dbReference>
<gene>
    <name evidence="4" type="ORF">ABZZ21_40725</name>
</gene>
<proteinExistence type="predicted"/>
<name>A0ABV2VAA5_9ACTN</name>
<evidence type="ECO:0000313" key="5">
    <source>
        <dbReference type="Proteomes" id="UP001550210"/>
    </source>
</evidence>
<dbReference type="EMBL" id="JBEXPZ010000083">
    <property type="protein sequence ID" value="MET9850768.1"/>
    <property type="molecule type" value="Genomic_DNA"/>
</dbReference>
<reference evidence="4 5" key="1">
    <citation type="submission" date="2024-06" db="EMBL/GenBank/DDBJ databases">
        <title>The Natural Products Discovery Center: Release of the First 8490 Sequenced Strains for Exploring Actinobacteria Biosynthetic Diversity.</title>
        <authorList>
            <person name="Kalkreuter E."/>
            <person name="Kautsar S.A."/>
            <person name="Yang D."/>
            <person name="Bader C.D."/>
            <person name="Teijaro C.N."/>
            <person name="Fluegel L."/>
            <person name="Davis C.M."/>
            <person name="Simpson J.R."/>
            <person name="Lauterbach L."/>
            <person name="Steele A.D."/>
            <person name="Gui C."/>
            <person name="Meng S."/>
            <person name="Li G."/>
            <person name="Viehrig K."/>
            <person name="Ye F."/>
            <person name="Su P."/>
            <person name="Kiefer A.F."/>
            <person name="Nichols A."/>
            <person name="Cepeda A.J."/>
            <person name="Yan W."/>
            <person name="Fan B."/>
            <person name="Jiang Y."/>
            <person name="Adhikari A."/>
            <person name="Zheng C.-J."/>
            <person name="Schuster L."/>
            <person name="Cowan T.M."/>
            <person name="Smanski M.J."/>
            <person name="Chevrette M.G."/>
            <person name="De Carvalho L.P.S."/>
            <person name="Shen B."/>
        </authorList>
    </citation>
    <scope>NUCLEOTIDE SEQUENCE [LARGE SCALE GENOMIC DNA]</scope>
    <source>
        <strain evidence="4 5">NPDC006434</strain>
    </source>
</reference>
<dbReference type="Pfam" id="PF13340">
    <property type="entry name" value="DUF4096"/>
    <property type="match status" value="1"/>
</dbReference>
<evidence type="ECO:0000259" key="2">
    <source>
        <dbReference type="Pfam" id="PF01609"/>
    </source>
</evidence>
<feature type="region of interest" description="Disordered" evidence="1">
    <location>
        <begin position="303"/>
        <end position="323"/>
    </location>
</feature>
<dbReference type="Proteomes" id="UP001550210">
    <property type="component" value="Unassembled WGS sequence"/>
</dbReference>
<evidence type="ECO:0000313" key="4">
    <source>
        <dbReference type="EMBL" id="MET9850768.1"/>
    </source>
</evidence>
<dbReference type="NCBIfam" id="NF033580">
    <property type="entry name" value="transpos_IS5_3"/>
    <property type="match status" value="1"/>
</dbReference>
<dbReference type="Pfam" id="PF01609">
    <property type="entry name" value="DDE_Tnp_1"/>
    <property type="match status" value="1"/>
</dbReference>
<organism evidence="4 5">
    <name type="scientific">Streptomyces ossamyceticus</name>
    <dbReference type="NCBI Taxonomy" id="249581"/>
    <lineage>
        <taxon>Bacteria</taxon>
        <taxon>Bacillati</taxon>
        <taxon>Actinomycetota</taxon>
        <taxon>Actinomycetes</taxon>
        <taxon>Kitasatosporales</taxon>
        <taxon>Streptomycetaceae</taxon>
        <taxon>Streptomyces</taxon>
    </lineage>
</organism>
<feature type="domain" description="Transposase IS4-like" evidence="2">
    <location>
        <begin position="142"/>
        <end position="296"/>
    </location>
</feature>
<dbReference type="InterPro" id="IPR002559">
    <property type="entry name" value="Transposase_11"/>
</dbReference>
<comment type="caution">
    <text evidence="4">The sequence shown here is derived from an EMBL/GenBank/DDBJ whole genome shotgun (WGS) entry which is preliminary data.</text>
</comment>
<sequence length="323" mass="36012">MNHQEALVPHFGVSTPPASSSGMSCDCLAHRLGNAADQPDRVRRYASDLTDAEWHVVRPLLPVPAWLNGQGGRPEGFCHRPMLDAVRYLVAEGVRWARLPADFPTWRAVYRFFRRWRDNGLVKELYDRLRARLRELAGRKKEPTAAIIDSQSVKGDATVPAATRGFDAGKRINGRKRHIAVDTLGLLLVVMVTAASVSDRDAGRDLLQRLRAHCRAVTLVWADGGYTGWLVEFAHAVLAPALAVVKRPDDVRGFTVLPRRWVVERSFAHLIGARRLARDYESRTDSSEAMAWWAASITATRRLARQGTPTPRRHISQPTPAAA</sequence>
<accession>A0ABV2VAA5</accession>